<dbReference type="SUPFAM" id="SSF55874">
    <property type="entry name" value="ATPase domain of HSP90 chaperone/DNA topoisomerase II/histidine kinase"/>
    <property type="match status" value="1"/>
</dbReference>
<evidence type="ECO:0000256" key="4">
    <source>
        <dbReference type="ARBA" id="ARBA00022679"/>
    </source>
</evidence>
<dbReference type="InterPro" id="IPR036097">
    <property type="entry name" value="HisK_dim/P_sf"/>
</dbReference>
<dbReference type="Pfam" id="PF07695">
    <property type="entry name" value="7TMR-DISM_7TM"/>
    <property type="match status" value="1"/>
</dbReference>
<gene>
    <name evidence="16" type="ORF">SAMN02744645_1893</name>
</gene>
<feature type="transmembrane region" description="Helical" evidence="12">
    <location>
        <begin position="371"/>
        <end position="392"/>
    </location>
</feature>
<comment type="subunit">
    <text evidence="9">At low DSF concentrations, interacts with RpfF.</text>
</comment>
<feature type="transmembrane region" description="Helical" evidence="12">
    <location>
        <begin position="196"/>
        <end position="214"/>
    </location>
</feature>
<proteinExistence type="predicted"/>
<evidence type="ECO:0000256" key="1">
    <source>
        <dbReference type="ARBA" id="ARBA00000085"/>
    </source>
</evidence>
<keyword evidence="8" id="KW-0902">Two-component regulatory system</keyword>
<dbReference type="GO" id="GO:0000155">
    <property type="term" value="F:phosphorelay sensor kinase activity"/>
    <property type="evidence" value="ECO:0007669"/>
    <property type="project" value="InterPro"/>
</dbReference>
<feature type="domain" description="Response regulatory" evidence="15">
    <location>
        <begin position="797"/>
        <end position="918"/>
    </location>
</feature>
<dbReference type="SMART" id="SM00388">
    <property type="entry name" value="HisKA"/>
    <property type="match status" value="1"/>
</dbReference>
<feature type="signal peptide" evidence="13">
    <location>
        <begin position="1"/>
        <end position="30"/>
    </location>
</feature>
<evidence type="ECO:0000256" key="7">
    <source>
        <dbReference type="ARBA" id="ARBA00022840"/>
    </source>
</evidence>
<feature type="transmembrane region" description="Helical" evidence="12">
    <location>
        <begin position="312"/>
        <end position="334"/>
    </location>
</feature>
<keyword evidence="12" id="KW-0472">Membrane</keyword>
<feature type="domain" description="Histidine kinase" evidence="14">
    <location>
        <begin position="425"/>
        <end position="645"/>
    </location>
</feature>
<dbReference type="Gene3D" id="3.30.565.10">
    <property type="entry name" value="Histidine kinase-like ATPase, C-terminal domain"/>
    <property type="match status" value="1"/>
</dbReference>
<accession>A0A1M5P1E5</accession>
<dbReference type="PROSITE" id="PS50110">
    <property type="entry name" value="RESPONSE_REGULATORY"/>
    <property type="match status" value="1"/>
</dbReference>
<evidence type="ECO:0000256" key="6">
    <source>
        <dbReference type="ARBA" id="ARBA00022777"/>
    </source>
</evidence>
<dbReference type="CDD" id="cd00082">
    <property type="entry name" value="HisKA"/>
    <property type="match status" value="1"/>
</dbReference>
<dbReference type="CDD" id="cd17546">
    <property type="entry name" value="REC_hyHK_CKI1_RcsC-like"/>
    <property type="match status" value="1"/>
</dbReference>
<feature type="transmembrane region" description="Helical" evidence="12">
    <location>
        <begin position="249"/>
        <end position="267"/>
    </location>
</feature>
<dbReference type="PANTHER" id="PTHR45339:SF5">
    <property type="entry name" value="HISTIDINE KINASE"/>
    <property type="match status" value="1"/>
</dbReference>
<evidence type="ECO:0000256" key="5">
    <source>
        <dbReference type="ARBA" id="ARBA00022741"/>
    </source>
</evidence>
<dbReference type="Gene3D" id="2.60.40.2380">
    <property type="match status" value="1"/>
</dbReference>
<evidence type="ECO:0000256" key="11">
    <source>
        <dbReference type="PROSITE-ProRule" id="PRU00169"/>
    </source>
</evidence>
<dbReference type="Pfam" id="PF00512">
    <property type="entry name" value="HisKA"/>
    <property type="match status" value="1"/>
</dbReference>
<dbReference type="SMART" id="SM00387">
    <property type="entry name" value="HATPase_c"/>
    <property type="match status" value="1"/>
</dbReference>
<dbReference type="InterPro" id="IPR036890">
    <property type="entry name" value="HATPase_C_sf"/>
</dbReference>
<dbReference type="InterPro" id="IPR005467">
    <property type="entry name" value="His_kinase_dom"/>
</dbReference>
<evidence type="ECO:0000256" key="9">
    <source>
        <dbReference type="ARBA" id="ARBA00064003"/>
    </source>
</evidence>
<dbReference type="InterPro" id="IPR001789">
    <property type="entry name" value="Sig_transdc_resp-reg_receiver"/>
</dbReference>
<reference evidence="16 17" key="1">
    <citation type="submission" date="2016-11" db="EMBL/GenBank/DDBJ databases">
        <authorList>
            <person name="Jaros S."/>
            <person name="Januszkiewicz K."/>
            <person name="Wedrychowicz H."/>
        </authorList>
    </citation>
    <scope>NUCLEOTIDE SEQUENCE [LARGE SCALE GENOMIC DNA]</scope>
    <source>
        <strain evidence="16 17">DSM 18231</strain>
    </source>
</reference>
<dbReference type="Gene3D" id="3.40.50.2300">
    <property type="match status" value="1"/>
</dbReference>
<dbReference type="Pfam" id="PF00072">
    <property type="entry name" value="Response_reg"/>
    <property type="match status" value="1"/>
</dbReference>
<keyword evidence="7" id="KW-0067">ATP-binding</keyword>
<keyword evidence="3 11" id="KW-0597">Phosphoprotein</keyword>
<dbReference type="SUPFAM" id="SSF52172">
    <property type="entry name" value="CheY-like"/>
    <property type="match status" value="1"/>
</dbReference>
<dbReference type="InterPro" id="IPR003661">
    <property type="entry name" value="HisK_dim/P_dom"/>
</dbReference>
<dbReference type="EMBL" id="FQXA01000003">
    <property type="protein sequence ID" value="SHG95013.1"/>
    <property type="molecule type" value="Genomic_DNA"/>
</dbReference>
<dbReference type="Pfam" id="PF07696">
    <property type="entry name" value="7TMR-DISMED2"/>
    <property type="match status" value="1"/>
</dbReference>
<organism evidence="16 17">
    <name type="scientific">Stutzerimonas xanthomarina DSM 18231</name>
    <dbReference type="NCBI Taxonomy" id="1403346"/>
    <lineage>
        <taxon>Bacteria</taxon>
        <taxon>Pseudomonadati</taxon>
        <taxon>Pseudomonadota</taxon>
        <taxon>Gammaproteobacteria</taxon>
        <taxon>Pseudomonadales</taxon>
        <taxon>Pseudomonadaceae</taxon>
        <taxon>Stutzerimonas</taxon>
    </lineage>
</organism>
<dbReference type="InterPro" id="IPR003594">
    <property type="entry name" value="HATPase_dom"/>
</dbReference>
<dbReference type="EC" id="2.7.13.3" evidence="2"/>
<evidence type="ECO:0000256" key="8">
    <source>
        <dbReference type="ARBA" id="ARBA00023012"/>
    </source>
</evidence>
<dbReference type="GO" id="GO:0005524">
    <property type="term" value="F:ATP binding"/>
    <property type="evidence" value="ECO:0007669"/>
    <property type="project" value="UniProtKB-KW"/>
</dbReference>
<dbReference type="PROSITE" id="PS50109">
    <property type="entry name" value="HIS_KIN"/>
    <property type="match status" value="1"/>
</dbReference>
<evidence type="ECO:0000256" key="10">
    <source>
        <dbReference type="ARBA" id="ARBA00068150"/>
    </source>
</evidence>
<dbReference type="FunFam" id="1.10.287.130:FF:000002">
    <property type="entry name" value="Two-component osmosensing histidine kinase"/>
    <property type="match status" value="1"/>
</dbReference>
<feature type="transmembrane region" description="Helical" evidence="12">
    <location>
        <begin position="341"/>
        <end position="365"/>
    </location>
</feature>
<evidence type="ECO:0000256" key="13">
    <source>
        <dbReference type="SAM" id="SignalP"/>
    </source>
</evidence>
<dbReference type="SMART" id="SM00448">
    <property type="entry name" value="REC"/>
    <property type="match status" value="1"/>
</dbReference>
<keyword evidence="12" id="KW-1133">Transmembrane helix</keyword>
<name>A0A1M5P1E5_9GAMM</name>
<feature type="chain" id="PRO_5009912780" description="Sensory/regulatory protein RpfC" evidence="13">
    <location>
        <begin position="31"/>
        <end position="931"/>
    </location>
</feature>
<keyword evidence="4" id="KW-0808">Transferase</keyword>
<comment type="catalytic activity">
    <reaction evidence="1">
        <text>ATP + protein L-histidine = ADP + protein N-phospho-L-histidine.</text>
        <dbReference type="EC" id="2.7.13.3"/>
    </reaction>
</comment>
<evidence type="ECO:0000256" key="12">
    <source>
        <dbReference type="SAM" id="Phobius"/>
    </source>
</evidence>
<evidence type="ECO:0000259" key="14">
    <source>
        <dbReference type="PROSITE" id="PS50109"/>
    </source>
</evidence>
<dbReference type="InterPro" id="IPR004358">
    <property type="entry name" value="Sig_transdc_His_kin-like_C"/>
</dbReference>
<keyword evidence="6 16" id="KW-0418">Kinase</keyword>
<keyword evidence="5" id="KW-0547">Nucleotide-binding</keyword>
<dbReference type="FunFam" id="3.30.565.10:FF:000010">
    <property type="entry name" value="Sensor histidine kinase RcsC"/>
    <property type="match status" value="1"/>
</dbReference>
<keyword evidence="13" id="KW-0732">Signal</keyword>
<protein>
    <recommendedName>
        <fullName evidence="10">Sensory/regulatory protein RpfC</fullName>
        <ecNumber evidence="2">2.7.13.3</ecNumber>
    </recommendedName>
</protein>
<dbReference type="CDD" id="cd16922">
    <property type="entry name" value="HATPase_EvgS-ArcB-TorS-like"/>
    <property type="match status" value="1"/>
</dbReference>
<feature type="transmembrane region" description="Helical" evidence="12">
    <location>
        <begin position="221"/>
        <end position="243"/>
    </location>
</feature>
<feature type="modified residue" description="4-aspartylphosphate" evidence="11">
    <location>
        <position position="848"/>
    </location>
</feature>
<evidence type="ECO:0000256" key="2">
    <source>
        <dbReference type="ARBA" id="ARBA00012438"/>
    </source>
</evidence>
<dbReference type="InterPro" id="IPR011622">
    <property type="entry name" value="7TMR_DISM_rcpt_extracell_dom2"/>
</dbReference>
<dbReference type="AlphaFoldDB" id="A0A1M5P1E5"/>
<dbReference type="Gene3D" id="1.10.287.130">
    <property type="match status" value="1"/>
</dbReference>
<dbReference type="SUPFAM" id="SSF47384">
    <property type="entry name" value="Homodimeric domain of signal transducing histidine kinase"/>
    <property type="match status" value="1"/>
</dbReference>
<dbReference type="Proteomes" id="UP000184000">
    <property type="component" value="Unassembled WGS sequence"/>
</dbReference>
<evidence type="ECO:0000313" key="17">
    <source>
        <dbReference type="Proteomes" id="UP000184000"/>
    </source>
</evidence>
<dbReference type="InterPro" id="IPR011006">
    <property type="entry name" value="CheY-like_superfamily"/>
</dbReference>
<evidence type="ECO:0000259" key="15">
    <source>
        <dbReference type="PROSITE" id="PS50110"/>
    </source>
</evidence>
<dbReference type="Pfam" id="PF02518">
    <property type="entry name" value="HATPase_c"/>
    <property type="match status" value="1"/>
</dbReference>
<dbReference type="PANTHER" id="PTHR45339">
    <property type="entry name" value="HYBRID SIGNAL TRANSDUCTION HISTIDINE KINASE J"/>
    <property type="match status" value="1"/>
</dbReference>
<evidence type="ECO:0000256" key="3">
    <source>
        <dbReference type="ARBA" id="ARBA00022553"/>
    </source>
</evidence>
<sequence>MRVCTPWVNNMLPRLFLAVLLVCLTAPVSAFEPVPVGSQHFRQALGSWSYFLRDPAAELSVSEVFELPEKTFEPVSGLHPNKGKNESVWWFRVELNNQLNDPIGGFVEINYPLLDDIQLYLRHPDGRISRQRSGDTHPFDKRAVKVSNFLFPLALEPGTSTLLLRVESTSTLYVPLYFSTYAANAEAAEDTMGLSGAFYGVLFAMFCYNLFLFLSLREPAYFWYLIYNVNVGLFALSFDGLLVKWLNDAGGVVALGIYALMLSHCLIAVQFSRHFLHTREYFPRLDFTLRVALLLSAAALLSGFVLETQVWSVLASVMVISSSIGLLLTGAFVWSRGVRYGLYYTLAWGVLLATFVIVTAGSLGFNLLGLYGASIVKAGIAFELITLSIGLADRINLLKEEGFRSRQAAERAESENQAKSRFLAKMSHEIRTPLNGVLGMLQLLRETPLDRNQRFYLDTVSSSSNSLMTVINDILDYARIGAGKLVLEDIEYDLEALVSETISLFTAQALQKQLSLHLSLAPGVPRRLRGDPTRLKQILMNLLSNSLKFTEHGGVVLKVICQGPEGDRSLVFSITDSGIGMRAEVLAQLFESFAQGDSSTTRRYGGSGLGLVISKELVEMMGGQIDVQSTPGQGSQFSFDIPLHEASDNLDPLTALLEGRTAVIASRDICALDAMGNLLHRWGMRIVRCEEPQRLRRYLDEQATTPLLVIMAPWLGQPQAWLNAVADQLEPNQQVLLLYPPQSEPSPASSSLRLANLPLPLLLSPLREALHRLYQATHMSDGGAPLATDNLTGSRPLVLAVEDNPVSQMVVSSLLRKRGYEVMVAENGRKAINAYSKNPSAVQLILMDCEMPEMDGFEASRQIRRLEAQLQLRPVPIIALTAHVLDEHRRAGSEAGMDEFIGKPLDSEQLYAYLDRFLNAPINEPDLHHPT</sequence>
<dbReference type="InterPro" id="IPR011623">
    <property type="entry name" value="7TMR_DISM_rcpt_extracell_dom1"/>
</dbReference>
<evidence type="ECO:0000313" key="16">
    <source>
        <dbReference type="EMBL" id="SHG95013.1"/>
    </source>
</evidence>
<keyword evidence="12" id="KW-0812">Transmembrane</keyword>
<feature type="transmembrane region" description="Helical" evidence="12">
    <location>
        <begin position="287"/>
        <end position="306"/>
    </location>
</feature>
<dbReference type="PRINTS" id="PR00344">
    <property type="entry name" value="BCTRLSENSOR"/>
</dbReference>